<feature type="transmembrane region" description="Helical" evidence="6">
    <location>
        <begin position="104"/>
        <end position="130"/>
    </location>
</feature>
<accession>A0A450S7U3</accession>
<feature type="transmembrane region" description="Helical" evidence="6">
    <location>
        <begin position="142"/>
        <end position="166"/>
    </location>
</feature>
<dbReference type="PANTHER" id="PTHR23519:SF1">
    <property type="entry name" value="AUTOPHAGY-RELATED PROTEIN 22"/>
    <property type="match status" value="1"/>
</dbReference>
<dbReference type="EMBL" id="CAADEX010000019">
    <property type="protein sequence ID" value="VFJ47923.1"/>
    <property type="molecule type" value="Genomic_DNA"/>
</dbReference>
<gene>
    <name evidence="8" type="ORF">BECKDK2373B_GA0170837_101916</name>
</gene>
<dbReference type="AlphaFoldDB" id="A0A450S7U3"/>
<keyword evidence="5 6" id="KW-0472">Membrane</keyword>
<evidence type="ECO:0000256" key="6">
    <source>
        <dbReference type="SAM" id="Phobius"/>
    </source>
</evidence>
<comment type="subcellular location">
    <subcellularLocation>
        <location evidence="1">Endomembrane system</location>
        <topology evidence="1">Multi-pass membrane protein</topology>
    </subcellularLocation>
</comment>
<dbReference type="Gene3D" id="1.20.1250.20">
    <property type="entry name" value="MFS general substrate transporter like domains"/>
    <property type="match status" value="1"/>
</dbReference>
<evidence type="ECO:0000259" key="7">
    <source>
        <dbReference type="PROSITE" id="PS50850"/>
    </source>
</evidence>
<dbReference type="PANTHER" id="PTHR23519">
    <property type="entry name" value="AUTOPHAGY-RELATED PROTEIN 22"/>
    <property type="match status" value="1"/>
</dbReference>
<feature type="transmembrane region" description="Helical" evidence="6">
    <location>
        <begin position="281"/>
        <end position="299"/>
    </location>
</feature>
<feature type="transmembrane region" description="Helical" evidence="6">
    <location>
        <begin position="47"/>
        <end position="67"/>
    </location>
</feature>
<feature type="transmembrane region" description="Helical" evidence="6">
    <location>
        <begin position="253"/>
        <end position="275"/>
    </location>
</feature>
<feature type="transmembrane region" description="Helical" evidence="6">
    <location>
        <begin position="79"/>
        <end position="98"/>
    </location>
</feature>
<protein>
    <submittedName>
        <fullName evidence="8">MFS transporter, UMF1 family</fullName>
    </submittedName>
</protein>
<keyword evidence="3 6" id="KW-0812">Transmembrane</keyword>
<organism evidence="8">
    <name type="scientific">Candidatus Kentrum sp. DK</name>
    <dbReference type="NCBI Taxonomy" id="2126562"/>
    <lineage>
        <taxon>Bacteria</taxon>
        <taxon>Pseudomonadati</taxon>
        <taxon>Pseudomonadota</taxon>
        <taxon>Gammaproteobacteria</taxon>
        <taxon>Candidatus Kentrum</taxon>
    </lineage>
</organism>
<evidence type="ECO:0000256" key="1">
    <source>
        <dbReference type="ARBA" id="ARBA00004127"/>
    </source>
</evidence>
<dbReference type="GO" id="GO:0012505">
    <property type="term" value="C:endomembrane system"/>
    <property type="evidence" value="ECO:0007669"/>
    <property type="project" value="UniProtKB-SubCell"/>
</dbReference>
<keyword evidence="2" id="KW-0813">Transport</keyword>
<reference evidence="8" key="1">
    <citation type="submission" date="2019-02" db="EMBL/GenBank/DDBJ databases">
        <authorList>
            <person name="Gruber-Vodicka R. H."/>
            <person name="Seah K. B. B."/>
        </authorList>
    </citation>
    <scope>NUCLEOTIDE SEQUENCE</scope>
    <source>
        <strain evidence="8">BECK_DK47</strain>
    </source>
</reference>
<name>A0A450S7U3_9GAMM</name>
<sequence length="434" mass="46070">MSPRGKIIAWSFYDWGNSAFTTLVVTFLYSAYFTQAIASDEVIGTVLWSRAVALSGIFIALLAPLLGAIADRGRARHRYLIASTLVCIAATALLTFVAPGQSHAVLLALGLFVIANVAFEIGCVFYNAFLPDIAPPERLGRVSALGWGFGYLGGLGCLAIALLVLARDVPLFGIPTEAGFQYRATNLLVALWFLVFSLPLLVMIGAGKDAGEERPHSAPRRGGTFTESFAAFRDTLVAIRGHGDTLRFLVARLVYNDGLVTVFAFGGIYAAGVFHMPLSEVIRFGIGINVAAALGAWLFGPLDDKIGGKTTILVTLLALTGFSLLAALAPDKIWFQVAGLGIGFFAGPNQAASRSLLGRFAPVGRRSEFFGFFAFSGKLTAFLGPLFLGIATQWSGSQRFGLAVVLVFFVVGGIILLGVDERRGKEQGARSGTG</sequence>
<feature type="transmembrane region" description="Helical" evidence="6">
    <location>
        <begin position="369"/>
        <end position="394"/>
    </location>
</feature>
<dbReference type="InterPro" id="IPR050495">
    <property type="entry name" value="ATG22/LtaA_families"/>
</dbReference>
<evidence type="ECO:0000256" key="5">
    <source>
        <dbReference type="ARBA" id="ARBA00023136"/>
    </source>
</evidence>
<dbReference type="InterPro" id="IPR036259">
    <property type="entry name" value="MFS_trans_sf"/>
</dbReference>
<dbReference type="InterPro" id="IPR020846">
    <property type="entry name" value="MFS_dom"/>
</dbReference>
<feature type="domain" description="Major facilitator superfamily (MFS) profile" evidence="7">
    <location>
        <begin position="185"/>
        <end position="434"/>
    </location>
</feature>
<feature type="transmembrane region" description="Helical" evidence="6">
    <location>
        <begin position="12"/>
        <end position="32"/>
    </location>
</feature>
<evidence type="ECO:0000256" key="3">
    <source>
        <dbReference type="ARBA" id="ARBA00022692"/>
    </source>
</evidence>
<proteinExistence type="predicted"/>
<evidence type="ECO:0000256" key="4">
    <source>
        <dbReference type="ARBA" id="ARBA00022989"/>
    </source>
</evidence>
<dbReference type="InterPro" id="IPR024671">
    <property type="entry name" value="Atg22-like"/>
</dbReference>
<evidence type="ECO:0000313" key="8">
    <source>
        <dbReference type="EMBL" id="VFJ47923.1"/>
    </source>
</evidence>
<dbReference type="Pfam" id="PF11700">
    <property type="entry name" value="ATG22"/>
    <property type="match status" value="2"/>
</dbReference>
<evidence type="ECO:0000256" key="2">
    <source>
        <dbReference type="ARBA" id="ARBA00022448"/>
    </source>
</evidence>
<feature type="transmembrane region" description="Helical" evidence="6">
    <location>
        <begin position="335"/>
        <end position="357"/>
    </location>
</feature>
<feature type="transmembrane region" description="Helical" evidence="6">
    <location>
        <begin position="186"/>
        <end position="206"/>
    </location>
</feature>
<feature type="transmembrane region" description="Helical" evidence="6">
    <location>
        <begin position="400"/>
        <end position="419"/>
    </location>
</feature>
<dbReference type="SUPFAM" id="SSF103473">
    <property type="entry name" value="MFS general substrate transporter"/>
    <property type="match status" value="1"/>
</dbReference>
<keyword evidence="4 6" id="KW-1133">Transmembrane helix</keyword>
<dbReference type="PROSITE" id="PS50850">
    <property type="entry name" value="MFS"/>
    <property type="match status" value="1"/>
</dbReference>
<feature type="transmembrane region" description="Helical" evidence="6">
    <location>
        <begin position="311"/>
        <end position="329"/>
    </location>
</feature>
<dbReference type="GO" id="GO:0022857">
    <property type="term" value="F:transmembrane transporter activity"/>
    <property type="evidence" value="ECO:0007669"/>
    <property type="project" value="InterPro"/>
</dbReference>